<dbReference type="GO" id="GO:0003723">
    <property type="term" value="F:RNA binding"/>
    <property type="evidence" value="ECO:0007669"/>
    <property type="project" value="UniProtKB-KW"/>
</dbReference>
<evidence type="ECO:0000256" key="9">
    <source>
        <dbReference type="ARBA" id="ARBA00022806"/>
    </source>
</evidence>
<feature type="compositionally biased region" description="Acidic residues" evidence="16">
    <location>
        <begin position="1023"/>
        <end position="1039"/>
    </location>
</feature>
<evidence type="ECO:0000313" key="20">
    <source>
        <dbReference type="Proteomes" id="UP001165740"/>
    </source>
</evidence>
<evidence type="ECO:0000256" key="13">
    <source>
        <dbReference type="ARBA" id="ARBA00022884"/>
    </source>
</evidence>
<dbReference type="PROSITE" id="PS51789">
    <property type="entry name" value="RLR_CTR"/>
    <property type="match status" value="1"/>
</dbReference>
<dbReference type="InterPro" id="IPR038557">
    <property type="entry name" value="RLR_C_sf"/>
</dbReference>
<feature type="region of interest" description="Disordered" evidence="16">
    <location>
        <begin position="1020"/>
        <end position="1061"/>
    </location>
</feature>
<feature type="compositionally biased region" description="Polar residues" evidence="16">
    <location>
        <begin position="1243"/>
        <end position="1256"/>
    </location>
</feature>
<comment type="subcellular location">
    <subcellularLocation>
        <location evidence="1">Cytoplasm</location>
    </subcellularLocation>
</comment>
<dbReference type="OrthoDB" id="416741at2759"/>
<feature type="compositionally biased region" description="Polar residues" evidence="16">
    <location>
        <begin position="1467"/>
        <end position="1480"/>
    </location>
</feature>
<dbReference type="InterPro" id="IPR014001">
    <property type="entry name" value="Helicase_ATP-bd"/>
</dbReference>
<feature type="region of interest" description="Disordered" evidence="16">
    <location>
        <begin position="289"/>
        <end position="316"/>
    </location>
</feature>
<keyword evidence="5" id="KW-0399">Innate immunity</keyword>
<dbReference type="GeneID" id="106061310"/>
<evidence type="ECO:0000259" key="19">
    <source>
        <dbReference type="PROSITE" id="PS51789"/>
    </source>
</evidence>
<keyword evidence="7" id="KW-0547">Nucleotide-binding</keyword>
<dbReference type="GO" id="GO:0045087">
    <property type="term" value="P:innate immune response"/>
    <property type="evidence" value="ECO:0007669"/>
    <property type="project" value="UniProtKB-KW"/>
</dbReference>
<keyword evidence="6" id="KW-0479">Metal-binding</keyword>
<dbReference type="InterPro" id="IPR027417">
    <property type="entry name" value="P-loop_NTPase"/>
</dbReference>
<dbReference type="Gene3D" id="1.20.1320.30">
    <property type="match status" value="1"/>
</dbReference>
<keyword evidence="20" id="KW-1185">Reference proteome</keyword>
<keyword evidence="10" id="KW-0862">Zinc</keyword>
<dbReference type="GO" id="GO:0046872">
    <property type="term" value="F:metal ion binding"/>
    <property type="evidence" value="ECO:0007669"/>
    <property type="project" value="UniProtKB-KW"/>
</dbReference>
<feature type="compositionally biased region" description="Polar residues" evidence="16">
    <location>
        <begin position="1303"/>
        <end position="1316"/>
    </location>
</feature>
<dbReference type="PANTHER" id="PTHR14074">
    <property type="entry name" value="HELICASE WITH DEATH DOMAIN-RELATED"/>
    <property type="match status" value="1"/>
</dbReference>
<keyword evidence="14" id="KW-0051">Antiviral defense</keyword>
<accession>A0A9W2YST4</accession>
<feature type="region of interest" description="Disordered" evidence="16">
    <location>
        <begin position="1353"/>
        <end position="1520"/>
    </location>
</feature>
<evidence type="ECO:0000256" key="4">
    <source>
        <dbReference type="ARBA" id="ARBA00022490"/>
    </source>
</evidence>
<sequence length="1520" mass="173029">MNISKLDDLELLINSLTDTFTKYLLPGAIQNRIPILDGRLKAILEDEHQSRKSKIEGLLEWILDDKNAVWIFANVLWDLAQTSDGSLYITSGIETNVVIDVNEGIYRLLQMVNGSSDEISKEHWGAIIDEIYDNKIIPQVDCERCKNELKGSEICLQMIRSIRRQKPDWPLVFLRALKKRCPNIFTPNIIISTKLPEETPKIDAISEIQWQDDNNRNSLASDTFMFSPFSEISDSSFLPINENERPSSTYVKINLQEDKNAETWSQLKDMGLIDNKYFTTETQVKQSITTQTSGETFFSDESDSEKEEEKESPKLSLRKYQEELAVNALKGRNTIICAPTGSGKTRVATHIILEHLQQQKDNEPKRKVAFFARTVPLVMQQFKSLKKYLPQPFQVTNLTGDSEDSMHLHMMLPDNDVIVMTPRILENHFKRKCLPHLGVFSMLVFDECHHTRKGEPYNKLMYNYLKTKTTNPDVKLPQIVGLTASISVEKAVQDEEAIQCILKVCGNLDAESISIVKKYEEELKATVPVPEEKMIELVERENDRAVTQIIKVMAKLEDKIAFYGQETNRPEMKSSISKMPMDRKSQQYGQWAVTIKNIAKSIPRNEVKETNLSVRYIIIIADYLAAYNVALETHDLVQLGDVLHYLEGCFIKYRLNEKRTTGEETFYNLFVGIKEMLEKRKDNQNPNLQKLQDTLKTYLIDKGEKSCGIIFVRTRALTDALTSWLNRCEDEGLRKLKATVFTGTAASVDQGGLTQTEQEEIIQRFKTGEVRLLVATSVGEEGLDIPECNLVIKYNHVGNEVTTVQTRGRSRKIGGMSVLLGMKRIITKEKINQEKAKMMMRAIKAISDMRRSSIRKENKVHQHQILQDEDILEMVRQQEECSLKNKSFHMVCHLCRKLVIPSDKIKTIFDTHRVVVDRTILNSTKVIPYRNAKQFDEVQLIGSVRCMSEPEPGKHCNSKIGSMMIFSGVPFLVLTIKSFGFDTNSQLGLEFYNQWKKVPYLINRLEPSDITSYFPKRIVEINPTDEEDEDSDSDDDDSDDSKGNKPPHLKKHTTQSGGSVSLAANAQSLTEVKKESLDTDIAINKTNSKTLLKNSTETENLNDSGRYSYGDGQTDLPVKSDAHQKLESFDTTEPKYVPNVRRNILEGVSDNAFQAQMPGIESSKQNNYSSNNIDKALNEYSPFSTISERPLIISSGCGIGSPLISGKSSSSYSVNSNVVSSSYTHSSGRSDNRNVGNFEAQTRINNNIPSQLNSGEKSVHSSNEENLHLNAKSSNMENIPELLNHRSDQRCLENIAEESIQRNLVSSSENGSNSRLAQIGLESRSPTGENDMKPVQRYLESSNEERLNDRLVKKSLENRSDQRVDVKPVQRSLEPNEEERFNVRPVQRSLETNDEERFNVRPVQRHLEPNDEERFNVRPVQRSLETNDEERFNVRPVQRSLETNDEETFNARPVQRSLENSHDHSQIFEQSGGEVQNSSQAEREETEPKRQLNGPDREDRQDPEDSCPPSRGLGFLSDLL</sequence>
<evidence type="ECO:0000256" key="15">
    <source>
        <dbReference type="ARBA" id="ARBA00049390"/>
    </source>
</evidence>
<feature type="compositionally biased region" description="Polar residues" evidence="16">
    <location>
        <begin position="1094"/>
        <end position="1105"/>
    </location>
</feature>
<feature type="region of interest" description="Disordered" evidence="16">
    <location>
        <begin position="1243"/>
        <end position="1263"/>
    </location>
</feature>
<evidence type="ECO:0000256" key="10">
    <source>
        <dbReference type="ARBA" id="ARBA00022833"/>
    </source>
</evidence>
<evidence type="ECO:0000256" key="5">
    <source>
        <dbReference type="ARBA" id="ARBA00022588"/>
    </source>
</evidence>
<name>A0A9W2YST4_BIOGL</name>
<evidence type="ECO:0000256" key="2">
    <source>
        <dbReference type="ARBA" id="ARBA00006866"/>
    </source>
</evidence>
<feature type="region of interest" description="Disordered" evidence="16">
    <location>
        <begin position="1094"/>
        <end position="1118"/>
    </location>
</feature>
<dbReference type="PROSITE" id="PS51194">
    <property type="entry name" value="HELICASE_CTER"/>
    <property type="match status" value="1"/>
</dbReference>
<evidence type="ECO:0000256" key="14">
    <source>
        <dbReference type="ARBA" id="ARBA00023118"/>
    </source>
</evidence>
<dbReference type="SUPFAM" id="SSF52540">
    <property type="entry name" value="P-loop containing nucleoside triphosphate hydrolases"/>
    <property type="match status" value="2"/>
</dbReference>
<organism evidence="20 21">
    <name type="scientific">Biomphalaria glabrata</name>
    <name type="common">Bloodfluke planorb</name>
    <name type="synonym">Freshwater snail</name>
    <dbReference type="NCBI Taxonomy" id="6526"/>
    <lineage>
        <taxon>Eukaryota</taxon>
        <taxon>Metazoa</taxon>
        <taxon>Spiralia</taxon>
        <taxon>Lophotrochozoa</taxon>
        <taxon>Mollusca</taxon>
        <taxon>Gastropoda</taxon>
        <taxon>Heterobranchia</taxon>
        <taxon>Euthyneura</taxon>
        <taxon>Panpulmonata</taxon>
        <taxon>Hygrophila</taxon>
        <taxon>Lymnaeoidea</taxon>
        <taxon>Planorbidae</taxon>
        <taxon>Biomphalaria</taxon>
    </lineage>
</organism>
<keyword evidence="4" id="KW-0963">Cytoplasm</keyword>
<evidence type="ECO:0000256" key="3">
    <source>
        <dbReference type="ARBA" id="ARBA00012552"/>
    </source>
</evidence>
<dbReference type="GO" id="GO:0005524">
    <property type="term" value="F:ATP binding"/>
    <property type="evidence" value="ECO:0007669"/>
    <property type="project" value="UniProtKB-KW"/>
</dbReference>
<feature type="domain" description="Helicase ATP-binding" evidence="17">
    <location>
        <begin position="325"/>
        <end position="504"/>
    </location>
</feature>
<evidence type="ECO:0000256" key="8">
    <source>
        <dbReference type="ARBA" id="ARBA00022801"/>
    </source>
</evidence>
<dbReference type="SMART" id="SM00487">
    <property type="entry name" value="DEXDc"/>
    <property type="match status" value="1"/>
</dbReference>
<keyword evidence="13" id="KW-0694">RNA-binding</keyword>
<dbReference type="InterPro" id="IPR011545">
    <property type="entry name" value="DEAD/DEAH_box_helicase_dom"/>
</dbReference>
<feature type="compositionally biased region" description="Basic and acidic residues" evidence="16">
    <location>
        <begin position="1481"/>
        <end position="1500"/>
    </location>
</feature>
<dbReference type="Gene3D" id="2.170.150.30">
    <property type="entry name" value="RIG-I-like receptor, C-terminal regulatory domain"/>
    <property type="match status" value="1"/>
</dbReference>
<dbReference type="RefSeq" id="XP_055865679.1">
    <property type="nucleotide sequence ID" value="XM_056009704.1"/>
</dbReference>
<dbReference type="GO" id="GO:0005737">
    <property type="term" value="C:cytoplasm"/>
    <property type="evidence" value="ECO:0007669"/>
    <property type="project" value="UniProtKB-SubCell"/>
</dbReference>
<evidence type="ECO:0000256" key="6">
    <source>
        <dbReference type="ARBA" id="ARBA00022723"/>
    </source>
</evidence>
<feature type="region of interest" description="Disordered" evidence="16">
    <location>
        <begin position="1303"/>
        <end position="1332"/>
    </location>
</feature>
<dbReference type="InterPro" id="IPR001650">
    <property type="entry name" value="Helicase_C-like"/>
</dbReference>
<evidence type="ECO:0000256" key="12">
    <source>
        <dbReference type="ARBA" id="ARBA00022859"/>
    </source>
</evidence>
<keyword evidence="8" id="KW-0378">Hydrolase</keyword>
<dbReference type="Pfam" id="PF00270">
    <property type="entry name" value="DEAD"/>
    <property type="match status" value="1"/>
</dbReference>
<dbReference type="GO" id="GO:0051607">
    <property type="term" value="P:defense response to virus"/>
    <property type="evidence" value="ECO:0007669"/>
    <property type="project" value="UniProtKB-KW"/>
</dbReference>
<dbReference type="Pfam" id="PF11648">
    <property type="entry name" value="RIG-I_C-RD"/>
    <property type="match status" value="1"/>
</dbReference>
<dbReference type="PANTHER" id="PTHR14074:SF16">
    <property type="entry name" value="ANTIVIRAL INNATE IMMUNE RESPONSE RECEPTOR RIG-I"/>
    <property type="match status" value="1"/>
</dbReference>
<dbReference type="Pfam" id="PF00271">
    <property type="entry name" value="Helicase_C"/>
    <property type="match status" value="1"/>
</dbReference>
<gene>
    <name evidence="21" type="primary">LOC106061310</name>
</gene>
<keyword evidence="9" id="KW-0347">Helicase</keyword>
<dbReference type="InterPro" id="IPR021673">
    <property type="entry name" value="RLR_CTR"/>
</dbReference>
<keyword evidence="12" id="KW-0391">Immunity</keyword>
<dbReference type="Pfam" id="PF18119">
    <property type="entry name" value="RIG-I_C"/>
    <property type="match status" value="1"/>
</dbReference>
<dbReference type="InterPro" id="IPR051363">
    <property type="entry name" value="RLR_Helicase"/>
</dbReference>
<evidence type="ECO:0000313" key="21">
    <source>
        <dbReference type="RefSeq" id="XP_055865679.1"/>
    </source>
</evidence>
<dbReference type="Proteomes" id="UP001165740">
    <property type="component" value="Chromosome 1"/>
</dbReference>
<dbReference type="SMART" id="SM00490">
    <property type="entry name" value="HELICc"/>
    <property type="match status" value="1"/>
</dbReference>
<comment type="similarity">
    <text evidence="2">Belongs to the helicase family. RLR subfamily.</text>
</comment>
<comment type="catalytic activity">
    <reaction evidence="15">
        <text>ATP + H2O = ADP + phosphate + H(+)</text>
        <dbReference type="Rhea" id="RHEA:13065"/>
        <dbReference type="ChEBI" id="CHEBI:15377"/>
        <dbReference type="ChEBI" id="CHEBI:15378"/>
        <dbReference type="ChEBI" id="CHEBI:30616"/>
        <dbReference type="ChEBI" id="CHEBI:43474"/>
        <dbReference type="ChEBI" id="CHEBI:456216"/>
        <dbReference type="EC" id="3.6.4.13"/>
    </reaction>
    <physiologicalReaction direction="left-to-right" evidence="15">
        <dbReference type="Rhea" id="RHEA:13066"/>
    </physiologicalReaction>
</comment>
<dbReference type="EC" id="3.6.4.13" evidence="3"/>
<evidence type="ECO:0000256" key="16">
    <source>
        <dbReference type="SAM" id="MobiDB-lite"/>
    </source>
</evidence>
<evidence type="ECO:0000256" key="1">
    <source>
        <dbReference type="ARBA" id="ARBA00004496"/>
    </source>
</evidence>
<dbReference type="InterPro" id="IPR041204">
    <property type="entry name" value="RIG-I-like_C"/>
</dbReference>
<protein>
    <recommendedName>
        <fullName evidence="3">RNA helicase</fullName>
        <ecNumber evidence="3">3.6.4.13</ecNumber>
    </recommendedName>
</protein>
<evidence type="ECO:0000256" key="11">
    <source>
        <dbReference type="ARBA" id="ARBA00022840"/>
    </source>
</evidence>
<evidence type="ECO:0000259" key="17">
    <source>
        <dbReference type="PROSITE" id="PS51192"/>
    </source>
</evidence>
<feature type="compositionally biased region" description="Basic and acidic residues" evidence="16">
    <location>
        <begin position="1395"/>
        <end position="1416"/>
    </location>
</feature>
<feature type="domain" description="Helicase C-terminal" evidence="18">
    <location>
        <begin position="694"/>
        <end position="866"/>
    </location>
</feature>
<proteinExistence type="inferred from homology"/>
<evidence type="ECO:0000259" key="18">
    <source>
        <dbReference type="PROSITE" id="PS51194"/>
    </source>
</evidence>
<dbReference type="PROSITE" id="PS51192">
    <property type="entry name" value="HELICASE_ATP_BIND_1"/>
    <property type="match status" value="1"/>
</dbReference>
<reference evidence="21" key="1">
    <citation type="submission" date="2025-08" db="UniProtKB">
        <authorList>
            <consortium name="RefSeq"/>
        </authorList>
    </citation>
    <scope>IDENTIFICATION</scope>
</reference>
<dbReference type="GO" id="GO:0003724">
    <property type="term" value="F:RNA helicase activity"/>
    <property type="evidence" value="ECO:0007669"/>
    <property type="project" value="UniProtKB-EC"/>
</dbReference>
<keyword evidence="11" id="KW-0067">ATP-binding</keyword>
<feature type="domain" description="RLR CTR" evidence="19">
    <location>
        <begin position="878"/>
        <end position="1012"/>
    </location>
</feature>
<dbReference type="GO" id="GO:0016787">
    <property type="term" value="F:hydrolase activity"/>
    <property type="evidence" value="ECO:0007669"/>
    <property type="project" value="UniProtKB-KW"/>
</dbReference>
<dbReference type="Gene3D" id="3.40.50.300">
    <property type="entry name" value="P-loop containing nucleotide triphosphate hydrolases"/>
    <property type="match status" value="2"/>
</dbReference>
<evidence type="ECO:0000256" key="7">
    <source>
        <dbReference type="ARBA" id="ARBA00022741"/>
    </source>
</evidence>
<feature type="compositionally biased region" description="Basic and acidic residues" evidence="16">
    <location>
        <begin position="1353"/>
        <end position="1368"/>
    </location>
</feature>